<dbReference type="InterPro" id="IPR046872">
    <property type="entry name" value="DRHyd-ASK"/>
</dbReference>
<sequence length="1179" mass="131173">MYTSGRRMSLHEVKRKDPVWVSAGGLCQDAPGFSKAPPSPRGPSRALSVAYILIQDASLPQTEENLSLKCLKEACADVHAVFKTISFERISLGTTDILDSFYNADVAVVEMSDTFCQPSLFYHLGVRESFSMTNNVILYCYKSKSKSDVHAIKQCGSYTFIPYVVSPGGRVLACDVGLMKGLEELISLTMEPLLTPLVERTNPVLVLFWSWSSEYFRESVRLEIRTARERFTGAQLSQELSRIQNRLDTVDLLTPDIIINLLLSYRDVQDYDAIIKLVETLSTLPMSKVAANDNIKFHYVFALNRRNGPGDRARALSVILPMVGSEDRAASDAYCMCGRIYKDAFISSGFSDHSSRDQACYWYGKAFEVEPSLHSGIHNVVLLMAAGHEFDTSIELRKIGVTLSSLLGRKGSLEKMQDYWDVGLYLGASILANDHKKVIEASEKLYRLDAPIWYVGSIMETYIIYRQFAKPPQLRSPKQDTVNFWMELHLQACKPTVSTDRCPVLILEPTKVLQPAVVSVSEEDQSRTLQLQHVTPLEKGLHRWSFPASSIRVVSVSKNDERSCFLFVHHNSDDFQLCFPTPLHCKGFCELVNSLLQSALSPYMYETTAEGEKVVLGKGTYGVVYAGRDLSNQVRIAIKEIPEKDSSYSQPLHEEISLHRRLKHRNIVQYLGSVSEAGFIKIFMEEVPGGSLSSLLRSKWGPLKDNEATVVFYTKQILQGLLYLHDNQIVHRDIKGDNVLINTYSGILKISDFGTSKRLAGINPCTETFTGTLQYMAPEIIDQGPRGYGKPADIWSLGCTIIEMATGKPPFHELGSPQAAMFKVGMFKIHPRVPESMSSQAKTFIMGCFEPDPHHRATAKLLLRDLFLVSSRRRAGPPHEQEPREAPSDLHRSLSVPVTVYVEDTDSVDSLDLSLSLDLRRHSPAPGGEDTPPSGSFLAPGSAPLAPGSPAAAGESPGLFLLRKDSERRATLHRVLSDHIGREVDLFLVDPFVPVSTSPCFSLFPPVTTCFHLFPPVSTCFYLFTPVSTCFHLFSPVSVSTCFHLFRPASTLYHLFLPVSTCFSAQVKKVLRQQQVKPHWMFALDNLLRQAVQEAITVLLPGTHPVTHHPVTQSSCHSITLSLNHPVTQFSLSLNSACYQVHIHPDTWFTLSPLLPPSLPPPSLSPSLPRAEAPAAVVL</sequence>
<dbReference type="Pfam" id="PF20309">
    <property type="entry name" value="DRHyd-ASK"/>
    <property type="match status" value="1"/>
</dbReference>
<dbReference type="Gene3D" id="1.10.510.10">
    <property type="entry name" value="Transferase(Phosphotransferase) domain 1"/>
    <property type="match status" value="1"/>
</dbReference>
<evidence type="ECO:0000256" key="8">
    <source>
        <dbReference type="PROSITE-ProRule" id="PRU10141"/>
    </source>
</evidence>
<dbReference type="PROSITE" id="PS00108">
    <property type="entry name" value="PROTEIN_KINASE_ST"/>
    <property type="match status" value="1"/>
</dbReference>
<dbReference type="GO" id="GO:0033554">
    <property type="term" value="P:cellular response to stress"/>
    <property type="evidence" value="ECO:0007669"/>
    <property type="project" value="TreeGrafter"/>
</dbReference>
<reference evidence="11" key="2">
    <citation type="submission" date="2025-09" db="UniProtKB">
        <authorList>
            <consortium name="Ensembl"/>
        </authorList>
    </citation>
    <scope>IDENTIFICATION</scope>
</reference>
<evidence type="ECO:0000256" key="4">
    <source>
        <dbReference type="ARBA" id="ARBA00022741"/>
    </source>
</evidence>
<dbReference type="AlphaFoldDB" id="A0A8C5B4K0"/>
<dbReference type="Pfam" id="PF20302">
    <property type="entry name" value="HisK-N-like"/>
    <property type="match status" value="1"/>
</dbReference>
<dbReference type="PANTHER" id="PTHR11584:SF391">
    <property type="entry name" value="MITOGEN-ACTIVATED PROTEIN KINASE KINASE KINASE 6"/>
    <property type="match status" value="1"/>
</dbReference>
<dbReference type="GO" id="GO:0005524">
    <property type="term" value="F:ATP binding"/>
    <property type="evidence" value="ECO:0007669"/>
    <property type="project" value="UniProtKB-UniRule"/>
</dbReference>
<dbReference type="InterPro" id="IPR008271">
    <property type="entry name" value="Ser/Thr_kinase_AS"/>
</dbReference>
<dbReference type="PROSITE" id="PS00107">
    <property type="entry name" value="PROTEIN_KINASE_ATP"/>
    <property type="match status" value="1"/>
</dbReference>
<evidence type="ECO:0000313" key="12">
    <source>
        <dbReference type="Proteomes" id="UP000694546"/>
    </source>
</evidence>
<dbReference type="GO" id="GO:0004709">
    <property type="term" value="F:MAP kinase kinase kinase activity"/>
    <property type="evidence" value="ECO:0007669"/>
    <property type="project" value="UniProtKB-EC"/>
</dbReference>
<dbReference type="CDD" id="cd06624">
    <property type="entry name" value="STKc_ASK"/>
    <property type="match status" value="1"/>
</dbReference>
<dbReference type="Pfam" id="PF13281">
    <property type="entry name" value="MAP3K_TRAF_bd"/>
    <property type="match status" value="1"/>
</dbReference>
<dbReference type="Gene3D" id="3.30.200.20">
    <property type="entry name" value="Phosphorylase Kinase, domain 1"/>
    <property type="match status" value="1"/>
</dbReference>
<reference evidence="11" key="1">
    <citation type="submission" date="2025-08" db="UniProtKB">
        <authorList>
            <consortium name="Ensembl"/>
        </authorList>
    </citation>
    <scope>IDENTIFICATION</scope>
</reference>
<dbReference type="Ensembl" id="ENSGMOT00000049186.1">
    <property type="protein sequence ID" value="ENSGMOP00000040854.1"/>
    <property type="gene ID" value="ENSGMOG00000004485.2"/>
</dbReference>
<keyword evidence="3" id="KW-0479">Metal-binding</keyword>
<dbReference type="SUPFAM" id="SSF56112">
    <property type="entry name" value="Protein kinase-like (PK-like)"/>
    <property type="match status" value="1"/>
</dbReference>
<feature type="compositionally biased region" description="Low complexity" evidence="9">
    <location>
        <begin position="938"/>
        <end position="952"/>
    </location>
</feature>
<dbReference type="Pfam" id="PF00069">
    <property type="entry name" value="Pkinase"/>
    <property type="match status" value="1"/>
</dbReference>
<organism evidence="11 12">
    <name type="scientific">Gadus morhua</name>
    <name type="common">Atlantic cod</name>
    <dbReference type="NCBI Taxonomy" id="8049"/>
    <lineage>
        <taxon>Eukaryota</taxon>
        <taxon>Metazoa</taxon>
        <taxon>Chordata</taxon>
        <taxon>Craniata</taxon>
        <taxon>Vertebrata</taxon>
        <taxon>Euteleostomi</taxon>
        <taxon>Actinopterygii</taxon>
        <taxon>Neopterygii</taxon>
        <taxon>Teleostei</taxon>
        <taxon>Neoteleostei</taxon>
        <taxon>Acanthomorphata</taxon>
        <taxon>Zeiogadaria</taxon>
        <taxon>Gadariae</taxon>
        <taxon>Gadiformes</taxon>
        <taxon>Gadoidei</taxon>
        <taxon>Gadidae</taxon>
        <taxon>Gadus</taxon>
    </lineage>
</organism>
<keyword evidence="1" id="KW-0723">Serine/threonine-protein kinase</keyword>
<evidence type="ECO:0000256" key="7">
    <source>
        <dbReference type="ARBA" id="ARBA00023054"/>
    </source>
</evidence>
<evidence type="ECO:0000256" key="2">
    <source>
        <dbReference type="ARBA" id="ARBA00022679"/>
    </source>
</evidence>
<keyword evidence="7" id="KW-0175">Coiled coil</keyword>
<dbReference type="PROSITE" id="PS50011">
    <property type="entry name" value="PROTEIN_KINASE_DOM"/>
    <property type="match status" value="1"/>
</dbReference>
<dbReference type="Proteomes" id="UP000694546">
    <property type="component" value="Chromosome 6"/>
</dbReference>
<dbReference type="InterPro" id="IPR011009">
    <property type="entry name" value="Kinase-like_dom_sf"/>
</dbReference>
<dbReference type="SMART" id="SM00220">
    <property type="entry name" value="S_TKc"/>
    <property type="match status" value="1"/>
</dbReference>
<dbReference type="Pfam" id="PF19039">
    <property type="entry name" value="ASK_PH"/>
    <property type="match status" value="1"/>
</dbReference>
<evidence type="ECO:0000259" key="10">
    <source>
        <dbReference type="PROSITE" id="PS50011"/>
    </source>
</evidence>
<dbReference type="InterPro" id="IPR043969">
    <property type="entry name" value="MAP3K_PH"/>
</dbReference>
<dbReference type="InterPro" id="IPR046873">
    <property type="entry name" value="HisK-N-like"/>
</dbReference>
<dbReference type="InterPro" id="IPR025136">
    <property type="entry name" value="MAP3K_TRAF-bd"/>
</dbReference>
<gene>
    <name evidence="11" type="primary">si:ch211-1i11.3</name>
</gene>
<proteinExistence type="predicted"/>
<dbReference type="InterPro" id="IPR017441">
    <property type="entry name" value="Protein_kinase_ATP_BS"/>
</dbReference>
<dbReference type="GeneTree" id="ENSGT00940000159398"/>
<evidence type="ECO:0000256" key="1">
    <source>
        <dbReference type="ARBA" id="ARBA00022527"/>
    </source>
</evidence>
<keyword evidence="2" id="KW-0808">Transferase</keyword>
<keyword evidence="4 8" id="KW-0547">Nucleotide-binding</keyword>
<dbReference type="PANTHER" id="PTHR11584">
    <property type="entry name" value="SERINE/THREONINE PROTEIN KINASE"/>
    <property type="match status" value="1"/>
</dbReference>
<evidence type="ECO:0000313" key="11">
    <source>
        <dbReference type="Ensembl" id="ENSGMOP00000040854.1"/>
    </source>
</evidence>
<accession>A0A8C5B4K0</accession>
<dbReference type="GO" id="GO:0046872">
    <property type="term" value="F:metal ion binding"/>
    <property type="evidence" value="ECO:0007669"/>
    <property type="project" value="UniProtKB-KW"/>
</dbReference>
<keyword evidence="5" id="KW-0418">Kinase</keyword>
<evidence type="ECO:0000256" key="9">
    <source>
        <dbReference type="SAM" id="MobiDB-lite"/>
    </source>
</evidence>
<feature type="region of interest" description="Disordered" evidence="9">
    <location>
        <begin position="920"/>
        <end position="952"/>
    </location>
</feature>
<keyword evidence="12" id="KW-1185">Reference proteome</keyword>
<dbReference type="InterPro" id="IPR000719">
    <property type="entry name" value="Prot_kinase_dom"/>
</dbReference>
<feature type="binding site" evidence="8">
    <location>
        <position position="639"/>
    </location>
    <ligand>
        <name>ATP</name>
        <dbReference type="ChEBI" id="CHEBI:30616"/>
    </ligand>
</feature>
<keyword evidence="6 8" id="KW-0067">ATP-binding</keyword>
<protein>
    <recommendedName>
        <fullName evidence="10">Protein kinase domain-containing protein</fullName>
    </recommendedName>
</protein>
<evidence type="ECO:0000256" key="3">
    <source>
        <dbReference type="ARBA" id="ARBA00022723"/>
    </source>
</evidence>
<name>A0A8C5B4K0_GADMO</name>
<evidence type="ECO:0000256" key="5">
    <source>
        <dbReference type="ARBA" id="ARBA00022777"/>
    </source>
</evidence>
<evidence type="ECO:0000256" key="6">
    <source>
        <dbReference type="ARBA" id="ARBA00022840"/>
    </source>
</evidence>
<feature type="domain" description="Protein kinase" evidence="10">
    <location>
        <begin position="610"/>
        <end position="868"/>
    </location>
</feature>